<dbReference type="Proteomes" id="UP000076842">
    <property type="component" value="Unassembled WGS sequence"/>
</dbReference>
<organism evidence="2 3">
    <name type="scientific">Calocera cornea HHB12733</name>
    <dbReference type="NCBI Taxonomy" id="1353952"/>
    <lineage>
        <taxon>Eukaryota</taxon>
        <taxon>Fungi</taxon>
        <taxon>Dikarya</taxon>
        <taxon>Basidiomycota</taxon>
        <taxon>Agaricomycotina</taxon>
        <taxon>Dacrymycetes</taxon>
        <taxon>Dacrymycetales</taxon>
        <taxon>Dacrymycetaceae</taxon>
        <taxon>Calocera</taxon>
    </lineage>
</organism>
<dbReference type="InParanoid" id="A0A165DN87"/>
<reference evidence="2 3" key="1">
    <citation type="journal article" date="2016" name="Mol. Biol. Evol.">
        <title>Comparative Genomics of Early-Diverging Mushroom-Forming Fungi Provides Insights into the Origins of Lignocellulose Decay Capabilities.</title>
        <authorList>
            <person name="Nagy L.G."/>
            <person name="Riley R."/>
            <person name="Tritt A."/>
            <person name="Adam C."/>
            <person name="Daum C."/>
            <person name="Floudas D."/>
            <person name="Sun H."/>
            <person name="Yadav J.S."/>
            <person name="Pangilinan J."/>
            <person name="Larsson K.H."/>
            <person name="Matsuura K."/>
            <person name="Barry K."/>
            <person name="Labutti K."/>
            <person name="Kuo R."/>
            <person name="Ohm R.A."/>
            <person name="Bhattacharya S.S."/>
            <person name="Shirouzu T."/>
            <person name="Yoshinaga Y."/>
            <person name="Martin F.M."/>
            <person name="Grigoriev I.V."/>
            <person name="Hibbett D.S."/>
        </authorList>
    </citation>
    <scope>NUCLEOTIDE SEQUENCE [LARGE SCALE GENOMIC DNA]</scope>
    <source>
        <strain evidence="2 3">HHB12733</strain>
    </source>
</reference>
<dbReference type="AlphaFoldDB" id="A0A165DN87"/>
<keyword evidence="3" id="KW-1185">Reference proteome</keyword>
<evidence type="ECO:0000256" key="1">
    <source>
        <dbReference type="SAM" id="MobiDB-lite"/>
    </source>
</evidence>
<evidence type="ECO:0000313" key="2">
    <source>
        <dbReference type="EMBL" id="KZT53166.1"/>
    </source>
</evidence>
<sequence length="89" mass="9370">MGTVVLPEGGRRGRRARFTAVYIPSPRSEALVSRQKGKPVCLPSLSPFPPCGTGHGGGPRRAPAPRSSVRAVSFFLSFLSWLGPGPARG</sequence>
<gene>
    <name evidence="2" type="ORF">CALCODRAFT_60582</name>
</gene>
<evidence type="ECO:0000313" key="3">
    <source>
        <dbReference type="Proteomes" id="UP000076842"/>
    </source>
</evidence>
<accession>A0A165DN87</accession>
<proteinExistence type="predicted"/>
<protein>
    <submittedName>
        <fullName evidence="2">Uncharacterized protein</fullName>
    </submittedName>
</protein>
<dbReference type="EMBL" id="KV424044">
    <property type="protein sequence ID" value="KZT53166.1"/>
    <property type="molecule type" value="Genomic_DNA"/>
</dbReference>
<name>A0A165DN87_9BASI</name>
<feature type="region of interest" description="Disordered" evidence="1">
    <location>
        <begin position="44"/>
        <end position="64"/>
    </location>
</feature>